<sequence length="121" mass="12766">MYLLLDECCPKSLIGIADGLGHTAQRTLAIAELGRQATDAAIFAFACEARAIVVTVNAGDFLALAARVPDHPGLVLLPSLPPGETGQLFRKVLRAADEALRKPGGVIRINRAGRRHRSGAS</sequence>
<dbReference type="Proteomes" id="UP001223420">
    <property type="component" value="Unassembled WGS sequence"/>
</dbReference>
<dbReference type="RefSeq" id="WP_230365147.1">
    <property type="nucleotide sequence ID" value="NZ_JAJALK010000001.1"/>
</dbReference>
<proteinExistence type="predicted"/>
<name>A0AAJ1TIB8_9HYPH</name>
<evidence type="ECO:0000313" key="2">
    <source>
        <dbReference type="EMBL" id="MDQ0541181.1"/>
    </source>
</evidence>
<dbReference type="EMBL" id="JAUSWL010000001">
    <property type="protein sequence ID" value="MDQ0541181.1"/>
    <property type="molecule type" value="Genomic_DNA"/>
</dbReference>
<reference evidence="2" key="1">
    <citation type="submission" date="2023-07" db="EMBL/GenBank/DDBJ databases">
        <title>Genomic Encyclopedia of Type Strains, Phase IV (KMG-IV): sequencing the most valuable type-strain genomes for metagenomic binning, comparative biology and taxonomic classification.</title>
        <authorList>
            <person name="Goeker M."/>
        </authorList>
    </citation>
    <scope>NUCLEOTIDE SEQUENCE</scope>
    <source>
        <strain evidence="2">DSM 19569</strain>
    </source>
</reference>
<comment type="caution">
    <text evidence="2">The sequence shown here is derived from an EMBL/GenBank/DDBJ whole genome shotgun (WGS) entry which is preliminary data.</text>
</comment>
<protein>
    <submittedName>
        <fullName evidence="2">Nuclease of putative toxin-antitoxin system</fullName>
    </submittedName>
</protein>
<evidence type="ECO:0000313" key="3">
    <source>
        <dbReference type="Proteomes" id="UP001223420"/>
    </source>
</evidence>
<accession>A0AAJ1TIB8</accession>
<gene>
    <name evidence="2" type="ORF">QO001_000089</name>
</gene>
<dbReference type="Pfam" id="PF18480">
    <property type="entry name" value="DUF5615"/>
    <property type="match status" value="1"/>
</dbReference>
<organism evidence="2 3">
    <name type="scientific">Methylobacterium brachiatum</name>
    <dbReference type="NCBI Taxonomy" id="269660"/>
    <lineage>
        <taxon>Bacteria</taxon>
        <taxon>Pseudomonadati</taxon>
        <taxon>Pseudomonadota</taxon>
        <taxon>Alphaproteobacteria</taxon>
        <taxon>Hyphomicrobiales</taxon>
        <taxon>Methylobacteriaceae</taxon>
        <taxon>Methylobacterium</taxon>
    </lineage>
</organism>
<dbReference type="InterPro" id="IPR041049">
    <property type="entry name" value="DUF5615"/>
</dbReference>
<dbReference type="AlphaFoldDB" id="A0AAJ1TIB8"/>
<feature type="domain" description="DUF5615" evidence="1">
    <location>
        <begin position="1"/>
        <end position="110"/>
    </location>
</feature>
<evidence type="ECO:0000259" key="1">
    <source>
        <dbReference type="Pfam" id="PF18480"/>
    </source>
</evidence>